<organism evidence="4">
    <name type="scientific">Micromonospora carbonacea</name>
    <dbReference type="NCBI Taxonomy" id="47853"/>
    <lineage>
        <taxon>Bacteria</taxon>
        <taxon>Bacillati</taxon>
        <taxon>Actinomycetota</taxon>
        <taxon>Actinomycetes</taxon>
        <taxon>Micromonosporales</taxon>
        <taxon>Micromonosporaceae</taxon>
        <taxon>Micromonospora</taxon>
    </lineage>
</organism>
<evidence type="ECO:0000256" key="1">
    <source>
        <dbReference type="ARBA" id="ARBA00008814"/>
    </source>
</evidence>
<evidence type="ECO:0000313" key="4">
    <source>
        <dbReference type="EMBL" id="QLJ96803.1"/>
    </source>
</evidence>
<accession>A0A7D6CC19</accession>
<proteinExistence type="inferred from homology"/>
<keyword evidence="2" id="KW-0732">Signal</keyword>
<dbReference type="PANTHER" id="PTHR30535:SF34">
    <property type="entry name" value="MOLYBDATE-BINDING PROTEIN MOLA"/>
    <property type="match status" value="1"/>
</dbReference>
<reference evidence="4" key="1">
    <citation type="submission" date="2020-08" db="EMBL/GenBank/DDBJ databases">
        <title>A bifunctional nitrone conjugated secondary metabolite targeting the ribosome.</title>
        <authorList>
            <person name="Limbrick E.M."/>
            <person name="Graf M."/>
            <person name="Derewacz D.K."/>
            <person name="Nguyen F."/>
            <person name="Spraggins J.M."/>
            <person name="Wieland M."/>
            <person name="Ynigez-Gutierrez A.E."/>
            <person name="Reisman B.J."/>
            <person name="Zinshteyn B."/>
            <person name="McCulloch K."/>
            <person name="Iverson T.M."/>
            <person name="Green R."/>
            <person name="Wilson D.N."/>
            <person name="Bachmann B.O."/>
        </authorList>
    </citation>
    <scope>NUCLEOTIDE SEQUENCE</scope>
    <source>
        <strain evidence="4">Africana</strain>
    </source>
</reference>
<dbReference type="AlphaFoldDB" id="A0A7D6CC19"/>
<gene>
    <name evidence="4" type="ORF">HZU44_18055</name>
</gene>
<protein>
    <submittedName>
        <fullName evidence="4">ABC transporter substrate-binding protein</fullName>
    </submittedName>
</protein>
<name>A0A7D6CC19_9ACTN</name>
<evidence type="ECO:0000259" key="3">
    <source>
        <dbReference type="PROSITE" id="PS50983"/>
    </source>
</evidence>
<dbReference type="Gene3D" id="3.40.50.1980">
    <property type="entry name" value="Nitrogenase molybdenum iron protein domain"/>
    <property type="match status" value="2"/>
</dbReference>
<comment type="similarity">
    <text evidence="1">Belongs to the bacterial solute-binding protein 8 family.</text>
</comment>
<feature type="signal peptide" evidence="2">
    <location>
        <begin position="1"/>
        <end position="23"/>
    </location>
</feature>
<feature type="chain" id="PRO_5027544682" evidence="2">
    <location>
        <begin position="24"/>
        <end position="385"/>
    </location>
</feature>
<evidence type="ECO:0000256" key="2">
    <source>
        <dbReference type="SAM" id="SignalP"/>
    </source>
</evidence>
<dbReference type="InterPro" id="IPR050902">
    <property type="entry name" value="ABC_Transporter_SBP"/>
</dbReference>
<dbReference type="SUPFAM" id="SSF53807">
    <property type="entry name" value="Helical backbone' metal receptor"/>
    <property type="match status" value="1"/>
</dbReference>
<dbReference type="PROSITE" id="PS50983">
    <property type="entry name" value="FE_B12_PBP"/>
    <property type="match status" value="1"/>
</dbReference>
<dbReference type="Pfam" id="PF01497">
    <property type="entry name" value="Peripla_BP_2"/>
    <property type="match status" value="1"/>
</dbReference>
<feature type="domain" description="Fe/B12 periplasmic-binding" evidence="3">
    <location>
        <begin position="67"/>
        <end position="348"/>
    </location>
</feature>
<dbReference type="PANTHER" id="PTHR30535">
    <property type="entry name" value="VITAMIN B12-BINDING PROTEIN"/>
    <property type="match status" value="1"/>
</dbReference>
<dbReference type="PROSITE" id="PS51257">
    <property type="entry name" value="PROKAR_LIPOPROTEIN"/>
    <property type="match status" value="1"/>
</dbReference>
<sequence length="385" mass="41488">MVRHCLRRFVRAVGLTTVVVAVAAGTAACGGGDQAAGSGAAASAAPVAIKDHWERTVQVPANPQRVVVLEWEGLITKSMKIFGVDNTLVGVDSATKKMGHRAAVIPSIAKAVALGSPWSGVNYEQLAGLKPDVVFLEAWVASQENRAMHQEVIDKIESLGVPVVVLISPSNFEQPNIRTAWEHITITGQVFGKQAEATRLVERLNAGLDKVTSRTKDIPDAERTKVAYFATINNVMGTKSIQSYLLTDVVGARNVAGPGTFVTISEEKLLALDPDAMVVAGHEGYLDTSLIYGGKHAGLNWANLKDMRAIKTKRLVALGYDEWRATVETPIALLKIAKLAYPDRFADVDIVAEEIAFYRDVYGLDEAQAKAAIEAQKYVGELEVK</sequence>
<dbReference type="InterPro" id="IPR002491">
    <property type="entry name" value="ABC_transptr_periplasmic_BD"/>
</dbReference>
<dbReference type="EMBL" id="CP058905">
    <property type="protein sequence ID" value="QLJ96803.1"/>
    <property type="molecule type" value="Genomic_DNA"/>
</dbReference>